<dbReference type="Proteomes" id="UP001431131">
    <property type="component" value="Unassembled WGS sequence"/>
</dbReference>
<reference evidence="2" key="1">
    <citation type="submission" date="2022-02" db="EMBL/GenBank/DDBJ databases">
        <title>Fredinandcohnia quinoae sp. nov. isolated from Chenopodium quinoa seeds.</title>
        <authorList>
            <person name="Saati-Santamaria Z."/>
            <person name="Flores-Felix J.D."/>
            <person name="Igual J.M."/>
            <person name="Velazquez E."/>
            <person name="Garcia-Fraile P."/>
            <person name="Martinez-Molina E."/>
        </authorList>
    </citation>
    <scope>NUCLEOTIDE SEQUENCE</scope>
    <source>
        <strain evidence="2">SECRCQ15</strain>
    </source>
</reference>
<dbReference type="GO" id="GO:0016740">
    <property type="term" value="F:transferase activity"/>
    <property type="evidence" value="ECO:0007669"/>
    <property type="project" value="UniProtKB-KW"/>
</dbReference>
<feature type="domain" description="Spore protein YkvP/CgeB glycosyl transferase-like" evidence="1">
    <location>
        <begin position="247"/>
        <end position="384"/>
    </location>
</feature>
<gene>
    <name evidence="2" type="ORF">MJG50_13165</name>
</gene>
<evidence type="ECO:0000259" key="1">
    <source>
        <dbReference type="Pfam" id="PF13524"/>
    </source>
</evidence>
<dbReference type="RefSeq" id="WP_240256200.1">
    <property type="nucleotide sequence ID" value="NZ_JAKTTI010000020.1"/>
</dbReference>
<dbReference type="Pfam" id="PF13524">
    <property type="entry name" value="Glyco_trans_1_2"/>
    <property type="match status" value="1"/>
</dbReference>
<dbReference type="EMBL" id="JAKTTI010000020">
    <property type="protein sequence ID" value="MCH1626282.1"/>
    <property type="molecule type" value="Genomic_DNA"/>
</dbReference>
<dbReference type="InterPro" id="IPR055259">
    <property type="entry name" value="YkvP/CgeB_Glyco_trans-like"/>
</dbReference>
<name>A0AAW5E049_9BACI</name>
<dbReference type="Gene3D" id="3.40.50.2000">
    <property type="entry name" value="Glycogen Phosphorylase B"/>
    <property type="match status" value="2"/>
</dbReference>
<dbReference type="SUPFAM" id="SSF53756">
    <property type="entry name" value="UDP-Glycosyltransferase/glycogen phosphorylase"/>
    <property type="match status" value="1"/>
</dbReference>
<dbReference type="AlphaFoldDB" id="A0AAW5E049"/>
<keyword evidence="3" id="KW-1185">Reference proteome</keyword>
<sequence>MSVKVCMLSKFNTIFDSRMFKNEAKSLLKNGFNVTSINPRYGGYLCNLDFTTIRDKFLEKFFIYEGIQVLTYEYYQEPLDTMLTNIKRRTHHAFNDPLMEAGLTVDAEIYHAHSIYSLYAGIGIKRAMKESGKEIKLIYDCRDMNVDPLNNRPDKHKLMELLLHMLDEVDYLLTVSQSIKAWYLSLKPNLPIELIYNSPPLVRMEEEKIFNEAGLTACYEGIVHSQRGGLEKILRITELMNDQILFQFMILGGLTRGHRIVVPEKFKEQVTHHNWVDYHSIPDYMKDVDIGWIDLDMRFSLNRMFAMPNKFFSALNNGVPVVCNKGNDMENFIRFHHCGLVIDKYSPSAEDYADAFIYLDQHRDELKTMSKNARYAMESHYSWEFMEKRLVDVYHRLIEKDRERVYFLT</sequence>
<accession>A0AAW5E049</accession>
<comment type="caution">
    <text evidence="2">The sequence shown here is derived from an EMBL/GenBank/DDBJ whole genome shotgun (WGS) entry which is preliminary data.</text>
</comment>
<evidence type="ECO:0000313" key="3">
    <source>
        <dbReference type="Proteomes" id="UP001431131"/>
    </source>
</evidence>
<proteinExistence type="predicted"/>
<protein>
    <submittedName>
        <fullName evidence="2">Glycosyl transferase family 1</fullName>
    </submittedName>
</protein>
<organism evidence="2 3">
    <name type="scientific">Fredinandcohnia quinoae</name>
    <dbReference type="NCBI Taxonomy" id="2918902"/>
    <lineage>
        <taxon>Bacteria</taxon>
        <taxon>Bacillati</taxon>
        <taxon>Bacillota</taxon>
        <taxon>Bacilli</taxon>
        <taxon>Bacillales</taxon>
        <taxon>Bacillaceae</taxon>
        <taxon>Fredinandcohnia</taxon>
    </lineage>
</organism>
<keyword evidence="2" id="KW-0808">Transferase</keyword>
<evidence type="ECO:0000313" key="2">
    <source>
        <dbReference type="EMBL" id="MCH1626282.1"/>
    </source>
</evidence>